<organism evidence="3 4">
    <name type="scientific">Photobacterium galatheae</name>
    <dbReference type="NCBI Taxonomy" id="1654360"/>
    <lineage>
        <taxon>Bacteria</taxon>
        <taxon>Pseudomonadati</taxon>
        <taxon>Pseudomonadota</taxon>
        <taxon>Gammaproteobacteria</taxon>
        <taxon>Vibrionales</taxon>
        <taxon>Vibrionaceae</taxon>
        <taxon>Photobacterium</taxon>
    </lineage>
</organism>
<comment type="caution">
    <text evidence="3">The sequence shown here is derived from an EMBL/GenBank/DDBJ whole genome shotgun (WGS) entry which is preliminary data.</text>
</comment>
<name>A0A066RM24_9GAMM</name>
<dbReference type="Proteomes" id="UP000027192">
    <property type="component" value="Unassembled WGS sequence"/>
</dbReference>
<feature type="coiled-coil region" evidence="1">
    <location>
        <begin position="18"/>
        <end position="62"/>
    </location>
</feature>
<gene>
    <name evidence="3" type="ORF">EA58_12655</name>
</gene>
<sequence length="102" mass="11823">MADSNEGGITQREFTAFRNEMRENMQQQTELMRQMVELQMKHNNLESLVGRLDRTIEKLAARILPLEQSLSGNNEKTKYNRDLIWVLLLFVVGIASWKLKGG</sequence>
<evidence type="ECO:0000256" key="2">
    <source>
        <dbReference type="SAM" id="Phobius"/>
    </source>
</evidence>
<protein>
    <submittedName>
        <fullName evidence="3">Chromosome partitioning protein ParA</fullName>
    </submittedName>
</protein>
<dbReference type="STRING" id="1654360.EA58_12655"/>
<proteinExistence type="predicted"/>
<reference evidence="3 4" key="1">
    <citation type="submission" date="2014-04" db="EMBL/GenBank/DDBJ databases">
        <title>Draft genome sequence of Photobacterium halotolerans S2753: a solonamide, ngercheumicin and holomycin producer.</title>
        <authorList>
            <person name="Machado H.R."/>
            <person name="Gram L."/>
        </authorList>
    </citation>
    <scope>NUCLEOTIDE SEQUENCE [LARGE SCALE GENOMIC DNA]</scope>
    <source>
        <strain evidence="3 4">S2753</strain>
    </source>
</reference>
<keyword evidence="2" id="KW-0812">Transmembrane</keyword>
<keyword evidence="1" id="KW-0175">Coiled coil</keyword>
<accession>A0A066RM24</accession>
<evidence type="ECO:0000313" key="3">
    <source>
        <dbReference type="EMBL" id="KDM91404.1"/>
    </source>
</evidence>
<dbReference type="EMBL" id="JMIB01000023">
    <property type="protein sequence ID" value="KDM91404.1"/>
    <property type="molecule type" value="Genomic_DNA"/>
</dbReference>
<keyword evidence="4" id="KW-1185">Reference proteome</keyword>
<evidence type="ECO:0000256" key="1">
    <source>
        <dbReference type="SAM" id="Coils"/>
    </source>
</evidence>
<dbReference type="OrthoDB" id="5879732at2"/>
<feature type="transmembrane region" description="Helical" evidence="2">
    <location>
        <begin position="83"/>
        <end position="99"/>
    </location>
</feature>
<dbReference type="RefSeq" id="WP_036752968.1">
    <property type="nucleotide sequence ID" value="NZ_JAGSGC010000027.1"/>
</dbReference>
<keyword evidence="2" id="KW-1133">Transmembrane helix</keyword>
<keyword evidence="2" id="KW-0472">Membrane</keyword>
<evidence type="ECO:0000313" key="4">
    <source>
        <dbReference type="Proteomes" id="UP000027192"/>
    </source>
</evidence>
<dbReference type="AlphaFoldDB" id="A0A066RM24"/>